<keyword evidence="6" id="KW-1185">Reference proteome</keyword>
<feature type="region of interest" description="Disordered" evidence="2">
    <location>
        <begin position="908"/>
        <end position="934"/>
    </location>
</feature>
<organism evidence="5 6">
    <name type="scientific">Cyclostephanos tholiformis</name>
    <dbReference type="NCBI Taxonomy" id="382380"/>
    <lineage>
        <taxon>Eukaryota</taxon>
        <taxon>Sar</taxon>
        <taxon>Stramenopiles</taxon>
        <taxon>Ochrophyta</taxon>
        <taxon>Bacillariophyta</taxon>
        <taxon>Coscinodiscophyceae</taxon>
        <taxon>Thalassiosirophycidae</taxon>
        <taxon>Stephanodiscales</taxon>
        <taxon>Stephanodiscaceae</taxon>
        <taxon>Cyclostephanos</taxon>
    </lineage>
</organism>
<dbReference type="Pfam" id="PF02543">
    <property type="entry name" value="Carbam_trans_N"/>
    <property type="match status" value="1"/>
</dbReference>
<evidence type="ECO:0000256" key="1">
    <source>
        <dbReference type="ARBA" id="ARBA00006129"/>
    </source>
</evidence>
<accession>A0ABD3RDN6</accession>
<dbReference type="PANTHER" id="PTHR34847">
    <property type="entry name" value="NODULATION PROTEIN U"/>
    <property type="match status" value="1"/>
</dbReference>
<evidence type="ECO:0000313" key="6">
    <source>
        <dbReference type="Proteomes" id="UP001530377"/>
    </source>
</evidence>
<dbReference type="Pfam" id="PF16861">
    <property type="entry name" value="Carbam_trans_C"/>
    <property type="match status" value="1"/>
</dbReference>
<gene>
    <name evidence="5" type="ORF">ACHAXA_003828</name>
</gene>
<dbReference type="CDD" id="cd24033">
    <property type="entry name" value="ASKHA_NBD_NodU_CmcH-like_N"/>
    <property type="match status" value="1"/>
</dbReference>
<dbReference type="InterPro" id="IPR038152">
    <property type="entry name" value="Carbam_trans_C_sf"/>
</dbReference>
<dbReference type="InterPro" id="IPR051338">
    <property type="entry name" value="NodU/CmcH_Carbamoyltrnsfr"/>
</dbReference>
<dbReference type="InterPro" id="IPR003696">
    <property type="entry name" value="Carbtransf_dom"/>
</dbReference>
<dbReference type="PANTHER" id="PTHR34847:SF1">
    <property type="entry name" value="NODULATION PROTEIN U"/>
    <property type="match status" value="1"/>
</dbReference>
<dbReference type="Gene3D" id="3.30.420.40">
    <property type="match status" value="1"/>
</dbReference>
<protein>
    <recommendedName>
        <fullName evidence="7">Carbamoyltransferase</fullName>
    </recommendedName>
</protein>
<dbReference type="EMBL" id="JALLPB020000511">
    <property type="protein sequence ID" value="KAL3808421.1"/>
    <property type="molecule type" value="Genomic_DNA"/>
</dbReference>
<feature type="domain" description="Carbamoyltransferase C-terminal" evidence="4">
    <location>
        <begin position="690"/>
        <end position="868"/>
    </location>
</feature>
<evidence type="ECO:0008006" key="7">
    <source>
        <dbReference type="Google" id="ProtNLM"/>
    </source>
</evidence>
<reference evidence="5 6" key="1">
    <citation type="submission" date="2024-10" db="EMBL/GenBank/DDBJ databases">
        <title>Updated reference genomes for cyclostephanoid diatoms.</title>
        <authorList>
            <person name="Roberts W.R."/>
            <person name="Alverson A.J."/>
        </authorList>
    </citation>
    <scope>NUCLEOTIDE SEQUENCE [LARGE SCALE GENOMIC DNA]</scope>
    <source>
        <strain evidence="5 6">AJA228-03</strain>
    </source>
</reference>
<evidence type="ECO:0000259" key="3">
    <source>
        <dbReference type="Pfam" id="PF02543"/>
    </source>
</evidence>
<sequence length="1009" mass="111232">MSSSIPSSSSSPPTEIVLDCHRLHRTRRRGRGILLPSKFVVIAMTMMIRASTTITTITTSAFLHLPVRHRPHPSSSSSRRDNPRLLRSTPFDLDMYDAPPPSSSSARQDEDGDAIDDELGNNRRRIVLGINKYSHDASICAADANSGEVLFATSKERHTRNKNDGGDVANLVEMCLDELDADLDDVVGVVMNNHHHRILPHEGNVEHVEWESGLGINYGRHDDDGGGYADEYNLLSSIDDKIELSHHLAHAYCVSSQCPFDAGMIVIMDGMGETYRTMRRAIRDADDSYVSDLTLLSSSSDGDAVVQFVPHDIEERAMYGIYDWREAESVYTFVKDRVGGRMIVKPVFKRFTEENSPPALYNHGFENMDSIGAVYSRASSHIFGDWNACGKVMGLAPWQGHVWDVDVDDKSESVKRGTKDGSRKYRLTPTTINEPILVGTLYDDGGNSKDGVEGGGGGLRINRSVMMGLPLIARVDPDMFDDNGNMIRDKRYDFDDNDYVPPKRDGSDGPIVEGAEAGRSSSSKQLPTRVALDAIGLAHRVQTDLESVCIDFVRHFKERTGETKLCLAGGVALNSVLNGRLSRELGFEDTFIPPYPGDDGIAVGCCAYGLFGRNAGRASTQGNDDAADDDDSAATPAAVAPTIWKEPISPYLGPMPTQSSMEEAIEWAGPWLEVNTVTDESDRNNIIVTELASGGVVAIYNGRSELGPRALGHRSILADPRKKGLVRFINEFVKKRESFRPFAPSCLAEEASEWFDLGERHGSKDNNVSPYMSITAQVREDKRALIPAVTHVDGSSRLQTVTSTAEPHYHRLISAFYKATGVPMVLNTSFNTLKGEPIVESPRNAIRSFLSSMGTIELLVMGDYVIKRKEADVRKLLGEERKGGIVTPPSFPRRTGSVNYKTTFSVGIGGEDDADDDDKSSGNSRTFVQMPDSPMHNEKDGGWFELLDDMEGQLLGICDGTVGVNEMMTQFTAMSEDENYDKITEADQFLLENIIRRLVRLYEHSLISW</sequence>
<comment type="similarity">
    <text evidence="1">Belongs to the NodU/CmcH family.</text>
</comment>
<feature type="domain" description="Carbamoyltransferase" evidence="3">
    <location>
        <begin position="540"/>
        <end position="605"/>
    </location>
</feature>
<evidence type="ECO:0000313" key="5">
    <source>
        <dbReference type="EMBL" id="KAL3808421.1"/>
    </source>
</evidence>
<comment type="caution">
    <text evidence="5">The sequence shown here is derived from an EMBL/GenBank/DDBJ whole genome shotgun (WGS) entry which is preliminary data.</text>
</comment>
<evidence type="ECO:0000256" key="2">
    <source>
        <dbReference type="SAM" id="MobiDB-lite"/>
    </source>
</evidence>
<name>A0ABD3RDN6_9STRA</name>
<dbReference type="Gene3D" id="3.90.870.20">
    <property type="entry name" value="Carbamoyltransferase, C-terminal domain"/>
    <property type="match status" value="1"/>
</dbReference>
<evidence type="ECO:0000259" key="4">
    <source>
        <dbReference type="Pfam" id="PF16861"/>
    </source>
</evidence>
<dbReference type="Proteomes" id="UP001530377">
    <property type="component" value="Unassembled WGS sequence"/>
</dbReference>
<dbReference type="AlphaFoldDB" id="A0ABD3RDN6"/>
<dbReference type="InterPro" id="IPR031730">
    <property type="entry name" value="Carbam_trans_C"/>
</dbReference>
<proteinExistence type="inferred from homology"/>
<feature type="region of interest" description="Disordered" evidence="2">
    <location>
        <begin position="492"/>
        <end position="524"/>
    </location>
</feature>
<feature type="region of interest" description="Disordered" evidence="2">
    <location>
        <begin position="67"/>
        <end position="118"/>
    </location>
</feature>